<dbReference type="AlphaFoldDB" id="A0A9K3GK25"/>
<evidence type="ECO:0000313" key="2">
    <source>
        <dbReference type="EMBL" id="GIQ85783.1"/>
    </source>
</evidence>
<gene>
    <name evidence="2" type="ORF">KIPB_007513</name>
</gene>
<name>A0A9K3GK25_9EUKA</name>
<sequence>MCVFDGEYLWDAYRALSSLSLSKPGEKLSKEGRERHRIEGLLDRADKELTRLSSDVSGCRMGAPDTVRGHMDDTSDAVTAKRLSALHRAGRTPSDTQAEGEGEGEGEIDRREQELVAALCDRNEALAERLAAVTAQMGSAVQANASKLRQANASKLRLNRLHLALVGMARLTRGAKNRMTEVAQLGSLSIPVSIPLDSLSLSHTHTHTHTLSLSYPGLSLCLPRLARSMCTGQWWQKFGIDEGDDQFGHDTSWVIKPLVGSFKKSKVKCSGEIPEGAELSVNYA</sequence>
<proteinExistence type="predicted"/>
<protein>
    <submittedName>
        <fullName evidence="2">Uncharacterized protein</fullName>
    </submittedName>
</protein>
<comment type="caution">
    <text evidence="2">The sequence shown here is derived from an EMBL/GenBank/DDBJ whole genome shotgun (WGS) entry which is preliminary data.</text>
</comment>
<dbReference type="Proteomes" id="UP000265618">
    <property type="component" value="Unassembled WGS sequence"/>
</dbReference>
<evidence type="ECO:0000313" key="3">
    <source>
        <dbReference type="Proteomes" id="UP000265618"/>
    </source>
</evidence>
<feature type="region of interest" description="Disordered" evidence="1">
    <location>
        <begin position="85"/>
        <end position="108"/>
    </location>
</feature>
<reference evidence="2 3" key="1">
    <citation type="journal article" date="2018" name="PLoS ONE">
        <title>The draft genome of Kipferlia bialata reveals reductive genome evolution in fornicate parasites.</title>
        <authorList>
            <person name="Tanifuji G."/>
            <person name="Takabayashi S."/>
            <person name="Kume K."/>
            <person name="Takagi M."/>
            <person name="Nakayama T."/>
            <person name="Kamikawa R."/>
            <person name="Inagaki Y."/>
            <person name="Hashimoto T."/>
        </authorList>
    </citation>
    <scope>NUCLEOTIDE SEQUENCE [LARGE SCALE GENOMIC DNA]</scope>
    <source>
        <strain evidence="2">NY0173</strain>
    </source>
</reference>
<evidence type="ECO:0000256" key="1">
    <source>
        <dbReference type="SAM" id="MobiDB-lite"/>
    </source>
</evidence>
<dbReference type="EMBL" id="BDIP01002134">
    <property type="protein sequence ID" value="GIQ85783.1"/>
    <property type="molecule type" value="Genomic_DNA"/>
</dbReference>
<accession>A0A9K3GK25</accession>
<organism evidence="2 3">
    <name type="scientific">Kipferlia bialata</name>
    <dbReference type="NCBI Taxonomy" id="797122"/>
    <lineage>
        <taxon>Eukaryota</taxon>
        <taxon>Metamonada</taxon>
        <taxon>Carpediemonas-like organisms</taxon>
        <taxon>Kipferlia</taxon>
    </lineage>
</organism>
<feature type="non-terminal residue" evidence="2">
    <location>
        <position position="1"/>
    </location>
</feature>
<keyword evidence="3" id="KW-1185">Reference proteome</keyword>